<dbReference type="EMBL" id="CP087977">
    <property type="protein sequence ID" value="UUZ44552.1"/>
    <property type="molecule type" value="Genomic_DNA"/>
</dbReference>
<name>A0AC61U3E4_9MICO</name>
<protein>
    <submittedName>
        <fullName evidence="1">LysR family transcriptional regulator</fullName>
    </submittedName>
</protein>
<dbReference type="Proteomes" id="UP001059663">
    <property type="component" value="Chromosome"/>
</dbReference>
<accession>A0AC61U3E4</accession>
<reference evidence="1" key="1">
    <citation type="submission" date="2021-11" db="EMBL/GenBank/DDBJ databases">
        <title>Study of the species diversity of bacterial strains isolated from a unique natural object - Shulgan-Tash cave (Bashkiria).</title>
        <authorList>
            <person name="Sazanova A.L."/>
            <person name="Chirak E.R."/>
            <person name="Safronova V.I."/>
        </authorList>
    </citation>
    <scope>NUCLEOTIDE SEQUENCE</scope>
    <source>
        <strain evidence="1">P1</strain>
    </source>
</reference>
<sequence>MVDAHRLRIFLSVMASGSVNAAAGHLGVSPSAVSQQVAALQKETGLTLFTRHGRGIEPTPAAHTLARESERLMVELKRVDAVVDDLRDGGRVSCRSGTSPPPATGGCRSWPRDCSRSCPS</sequence>
<organism evidence="1 2">
    <name type="scientific">Janibacter limosus</name>
    <dbReference type="NCBI Taxonomy" id="53458"/>
    <lineage>
        <taxon>Bacteria</taxon>
        <taxon>Bacillati</taxon>
        <taxon>Actinomycetota</taxon>
        <taxon>Actinomycetes</taxon>
        <taxon>Micrococcales</taxon>
        <taxon>Intrasporangiaceae</taxon>
        <taxon>Janibacter</taxon>
    </lineage>
</organism>
<proteinExistence type="predicted"/>
<evidence type="ECO:0000313" key="2">
    <source>
        <dbReference type="Proteomes" id="UP001059663"/>
    </source>
</evidence>
<gene>
    <name evidence="1" type="ORF">LP422_19640</name>
</gene>
<evidence type="ECO:0000313" key="1">
    <source>
        <dbReference type="EMBL" id="UUZ44552.1"/>
    </source>
</evidence>